<feature type="binding site" evidence="4">
    <location>
        <position position="55"/>
    </location>
    <ligand>
        <name>substrate</name>
    </ligand>
</feature>
<dbReference type="GO" id="GO:0046872">
    <property type="term" value="F:metal ion binding"/>
    <property type="evidence" value="ECO:0007669"/>
    <property type="project" value="UniProtKB-KW"/>
</dbReference>
<protein>
    <recommendedName>
        <fullName evidence="5">5-formyltetrahydrofolate cyclo-ligase</fullName>
        <ecNumber evidence="5">6.3.3.2</ecNumber>
    </recommendedName>
</protein>
<dbReference type="GO" id="GO:0005524">
    <property type="term" value="F:ATP binding"/>
    <property type="evidence" value="ECO:0007669"/>
    <property type="project" value="UniProtKB-KW"/>
</dbReference>
<gene>
    <name evidence="6" type="ORF">FC093_01970</name>
</gene>
<comment type="similarity">
    <text evidence="1 5">Belongs to the 5-formyltetrahydrofolate cyclo-ligase family.</text>
</comment>
<keyword evidence="7" id="KW-1185">Reference proteome</keyword>
<dbReference type="InterPro" id="IPR037171">
    <property type="entry name" value="NagB/RpiA_transferase-like"/>
</dbReference>
<dbReference type="EC" id="6.3.3.2" evidence="5"/>
<dbReference type="PIRSF" id="PIRSF006806">
    <property type="entry name" value="FTHF_cligase"/>
    <property type="match status" value="1"/>
</dbReference>
<accession>A0A4U3L9L8</accession>
<feature type="binding site" evidence="4">
    <location>
        <begin position="3"/>
        <end position="7"/>
    </location>
    <ligand>
        <name>ATP</name>
        <dbReference type="ChEBI" id="CHEBI:30616"/>
    </ligand>
</feature>
<name>A0A4U3L9L8_9BACT</name>
<evidence type="ECO:0000256" key="5">
    <source>
        <dbReference type="RuleBase" id="RU361279"/>
    </source>
</evidence>
<evidence type="ECO:0000313" key="7">
    <source>
        <dbReference type="Proteomes" id="UP000305848"/>
    </source>
</evidence>
<evidence type="ECO:0000256" key="2">
    <source>
        <dbReference type="ARBA" id="ARBA00022741"/>
    </source>
</evidence>
<dbReference type="GO" id="GO:0035999">
    <property type="term" value="P:tetrahydrofolate interconversion"/>
    <property type="evidence" value="ECO:0007669"/>
    <property type="project" value="TreeGrafter"/>
</dbReference>
<keyword evidence="3 4" id="KW-0067">ATP-binding</keyword>
<dbReference type="Proteomes" id="UP000305848">
    <property type="component" value="Unassembled WGS sequence"/>
</dbReference>
<evidence type="ECO:0000256" key="1">
    <source>
        <dbReference type="ARBA" id="ARBA00010638"/>
    </source>
</evidence>
<keyword evidence="6" id="KW-0436">Ligase</keyword>
<keyword evidence="2 4" id="KW-0547">Nucleotide-binding</keyword>
<dbReference type="GO" id="GO:0009396">
    <property type="term" value="P:folic acid-containing compound biosynthetic process"/>
    <property type="evidence" value="ECO:0007669"/>
    <property type="project" value="TreeGrafter"/>
</dbReference>
<keyword evidence="5" id="KW-0479">Metal-binding</keyword>
<evidence type="ECO:0000256" key="3">
    <source>
        <dbReference type="ARBA" id="ARBA00022840"/>
    </source>
</evidence>
<proteinExistence type="inferred from homology"/>
<comment type="catalytic activity">
    <reaction evidence="5">
        <text>(6S)-5-formyl-5,6,7,8-tetrahydrofolate + ATP = (6R)-5,10-methenyltetrahydrofolate + ADP + phosphate</text>
        <dbReference type="Rhea" id="RHEA:10488"/>
        <dbReference type="ChEBI" id="CHEBI:30616"/>
        <dbReference type="ChEBI" id="CHEBI:43474"/>
        <dbReference type="ChEBI" id="CHEBI:57455"/>
        <dbReference type="ChEBI" id="CHEBI:57457"/>
        <dbReference type="ChEBI" id="CHEBI:456216"/>
        <dbReference type="EC" id="6.3.3.2"/>
    </reaction>
</comment>
<sequence length="189" mass="22206">MTKKELREHYRQKRLAITEKEKMKLDDLLLIQFQQLSFSDVRVLLTYAPMPHTAEPDVHLCERYLQHQIPGLQVAYPVIDFATYTMRAVLVNEQTEFTQNAYKIEEPTDGEVVKPEAIDMIFIPLLVCDKKGHRAGYGKGFYDRYLNQCREEVLKIGFSYFEPVETISDIHAFDIPLNYCITPHHIYEF</sequence>
<organism evidence="6 7">
    <name type="scientific">Ilyomonas limi</name>
    <dbReference type="NCBI Taxonomy" id="2575867"/>
    <lineage>
        <taxon>Bacteria</taxon>
        <taxon>Pseudomonadati</taxon>
        <taxon>Bacteroidota</taxon>
        <taxon>Chitinophagia</taxon>
        <taxon>Chitinophagales</taxon>
        <taxon>Chitinophagaceae</taxon>
        <taxon>Ilyomonas</taxon>
    </lineage>
</organism>
<dbReference type="InterPro" id="IPR002698">
    <property type="entry name" value="FTHF_cligase"/>
</dbReference>
<dbReference type="RefSeq" id="WP_137260050.1">
    <property type="nucleotide sequence ID" value="NZ_SZQL01000001.1"/>
</dbReference>
<keyword evidence="5" id="KW-0460">Magnesium</keyword>
<dbReference type="OrthoDB" id="9801938at2"/>
<dbReference type="PANTHER" id="PTHR23407:SF1">
    <property type="entry name" value="5-FORMYLTETRAHYDROFOLATE CYCLO-LIGASE"/>
    <property type="match status" value="1"/>
</dbReference>
<dbReference type="SUPFAM" id="SSF100950">
    <property type="entry name" value="NagB/RpiA/CoA transferase-like"/>
    <property type="match status" value="1"/>
</dbReference>
<dbReference type="Pfam" id="PF01812">
    <property type="entry name" value="5-FTHF_cyc-lig"/>
    <property type="match status" value="1"/>
</dbReference>
<dbReference type="EMBL" id="SZQL01000001">
    <property type="protein sequence ID" value="TKK71810.1"/>
    <property type="molecule type" value="Genomic_DNA"/>
</dbReference>
<dbReference type="PANTHER" id="PTHR23407">
    <property type="entry name" value="ATPASE INHIBITOR/5-FORMYLTETRAHYDROFOLATE CYCLO-LIGASE"/>
    <property type="match status" value="1"/>
</dbReference>
<reference evidence="6 7" key="1">
    <citation type="submission" date="2019-05" db="EMBL/GenBank/DDBJ databases">
        <title>Panacibacter sp. strain 17mud1-8 Genome sequencing and assembly.</title>
        <authorList>
            <person name="Chhetri G."/>
        </authorList>
    </citation>
    <scope>NUCLEOTIDE SEQUENCE [LARGE SCALE GENOMIC DNA]</scope>
    <source>
        <strain evidence="6 7">17mud1-8</strain>
    </source>
</reference>
<evidence type="ECO:0000256" key="4">
    <source>
        <dbReference type="PIRSR" id="PIRSR006806-1"/>
    </source>
</evidence>
<feature type="binding site" evidence="4">
    <location>
        <begin position="134"/>
        <end position="142"/>
    </location>
    <ligand>
        <name>ATP</name>
        <dbReference type="ChEBI" id="CHEBI:30616"/>
    </ligand>
</feature>
<dbReference type="InterPro" id="IPR024185">
    <property type="entry name" value="FTHF_cligase-like_sf"/>
</dbReference>
<dbReference type="AlphaFoldDB" id="A0A4U3L9L8"/>
<comment type="cofactor">
    <cofactor evidence="5">
        <name>Mg(2+)</name>
        <dbReference type="ChEBI" id="CHEBI:18420"/>
    </cofactor>
</comment>
<dbReference type="GO" id="GO:0030272">
    <property type="term" value="F:5-formyltetrahydrofolate cyclo-ligase activity"/>
    <property type="evidence" value="ECO:0007669"/>
    <property type="project" value="UniProtKB-EC"/>
</dbReference>
<comment type="caution">
    <text evidence="6">The sequence shown here is derived from an EMBL/GenBank/DDBJ whole genome shotgun (WGS) entry which is preliminary data.</text>
</comment>
<dbReference type="NCBIfam" id="TIGR02727">
    <property type="entry name" value="MTHFS_bact"/>
    <property type="match status" value="1"/>
</dbReference>
<evidence type="ECO:0000313" key="6">
    <source>
        <dbReference type="EMBL" id="TKK71810.1"/>
    </source>
</evidence>
<dbReference type="Gene3D" id="3.40.50.10420">
    <property type="entry name" value="NagB/RpiA/CoA transferase-like"/>
    <property type="match status" value="1"/>
</dbReference>